<proteinExistence type="predicted"/>
<dbReference type="EMBL" id="JABCUV010000007">
    <property type="protein sequence ID" value="NMW93455.1"/>
    <property type="molecule type" value="Genomic_DNA"/>
</dbReference>
<feature type="domain" description="ATPase AAA-type core" evidence="1">
    <location>
        <begin position="47"/>
        <end position="390"/>
    </location>
</feature>
<dbReference type="RefSeq" id="WP_081455748.1">
    <property type="nucleotide sequence ID" value="NZ_CAMPNB010000021.1"/>
</dbReference>
<dbReference type="GO" id="GO:0005524">
    <property type="term" value="F:ATP binding"/>
    <property type="evidence" value="ECO:0007669"/>
    <property type="project" value="UniProtKB-KW"/>
</dbReference>
<reference evidence="5 6" key="1">
    <citation type="submission" date="2018-06" db="EMBL/GenBank/DDBJ databases">
        <authorList>
            <consortium name="Pathogen Informatics"/>
            <person name="Doyle S."/>
        </authorList>
    </citation>
    <scope>NUCLEOTIDE SEQUENCE [LARGE SCALE GENOMIC DNA]</scope>
    <source>
        <strain evidence="5 6">NCTC11819</strain>
    </source>
</reference>
<organism evidence="2 8">
    <name type="scientific">Mobiluncus mulieris</name>
    <dbReference type="NCBI Taxonomy" id="2052"/>
    <lineage>
        <taxon>Bacteria</taxon>
        <taxon>Bacillati</taxon>
        <taxon>Actinomycetota</taxon>
        <taxon>Actinomycetes</taxon>
        <taxon>Actinomycetales</taxon>
        <taxon>Actinomycetaceae</taxon>
        <taxon>Mobiluncus</taxon>
    </lineage>
</organism>
<dbReference type="EMBL" id="UGGQ01000006">
    <property type="protein sequence ID" value="STO15579.1"/>
    <property type="molecule type" value="Genomic_DNA"/>
</dbReference>
<dbReference type="SUPFAM" id="SSF52540">
    <property type="entry name" value="P-loop containing nucleoside triphosphate hydrolases"/>
    <property type="match status" value="1"/>
</dbReference>
<dbReference type="GO" id="GO:0016887">
    <property type="term" value="F:ATP hydrolysis activity"/>
    <property type="evidence" value="ECO:0007669"/>
    <property type="project" value="InterPro"/>
</dbReference>
<evidence type="ECO:0000313" key="9">
    <source>
        <dbReference type="Proteomes" id="UP000582487"/>
    </source>
</evidence>
<sequence length="444" mass="49491">MVLRSFMVSNWKSYYDSVEITMMATRERKHGECLARVGRGRILPVGAIYGANAAGKSTLVEALSALRSIIVGARRPGAALPVIPHLPEGREEPSSFSIEFLVTLGGVGKTSREAVLVYELAADRRRIHREALLVRHGSREVFLFERKDNTVEVDSELEENPRIRSHAAVIAPNETLLGAVGSDPLAEQPHVQAAYGWFAKQLNIIYPDSEFVYLPSRFDADDLFAGAMNAGLTRADTGITGLVLEEVKLEALPLEAEQIEHLVDQLADNGGSFIIGGAASDYAVLDYHDGQPRARRLAAKHTFSTSPETEPVAFKIPLREESKGTQRFMNLLPVLFQLREEDSRSVFVIDELENSMHPKLTEDFIRCFLEDLDESNRRQLIFTTHEVQLMRSDLLRRDEIWLAEKQGGQSQLTRVSDYSGIGVRKDADLLSFYMSGRLGGVPRI</sequence>
<dbReference type="PANTHER" id="PTHR40396:SF1">
    <property type="entry name" value="ATPASE AAA-TYPE CORE DOMAIN-CONTAINING PROTEIN"/>
    <property type="match status" value="1"/>
</dbReference>
<gene>
    <name evidence="3" type="ORF">HHJ74_07075</name>
    <name evidence="4" type="ORF">HHJ77_11110</name>
    <name evidence="2" type="ORF">HHJ78_04320</name>
    <name evidence="5" type="ORF">NCTC11819_00119</name>
</gene>
<accession>A0A7Y0Y1C7</accession>
<evidence type="ECO:0000313" key="5">
    <source>
        <dbReference type="EMBL" id="STO15579.1"/>
    </source>
</evidence>
<evidence type="ECO:0000313" key="4">
    <source>
        <dbReference type="EMBL" id="NMX04432.1"/>
    </source>
</evidence>
<reference evidence="7 8" key="2">
    <citation type="submission" date="2020-04" db="EMBL/GenBank/DDBJ databases">
        <title>Antimicrobial susceptibility and clonality of vaginal-derived multi-drug resistant Mobiluncus isolates in China.</title>
        <authorList>
            <person name="Zhang X."/>
        </authorList>
    </citation>
    <scope>NUCLEOTIDE SEQUENCE [LARGE SCALE GENOMIC DNA]</scope>
    <source>
        <strain evidence="4 7">12</strain>
        <strain evidence="2 8">13</strain>
        <strain evidence="3 9">7</strain>
    </source>
</reference>
<dbReference type="Proteomes" id="UP000255284">
    <property type="component" value="Unassembled WGS sequence"/>
</dbReference>
<dbReference type="Proteomes" id="UP000582487">
    <property type="component" value="Unassembled WGS sequence"/>
</dbReference>
<name>A0A7Y0Y1C7_9ACTO</name>
<keyword evidence="2" id="KW-0067">ATP-binding</keyword>
<dbReference type="AlphaFoldDB" id="A0A7Y0Y1C7"/>
<keyword evidence="2" id="KW-0547">Nucleotide-binding</keyword>
<evidence type="ECO:0000313" key="2">
    <source>
        <dbReference type="EMBL" id="NMW64771.1"/>
    </source>
</evidence>
<dbReference type="EMBL" id="JABCUS010000038">
    <property type="protein sequence ID" value="NMX04432.1"/>
    <property type="molecule type" value="Genomic_DNA"/>
</dbReference>
<protein>
    <submittedName>
        <fullName evidence="2">ATP-binding protein</fullName>
    </submittedName>
    <submittedName>
        <fullName evidence="5">Predicted ATPase</fullName>
    </submittedName>
</protein>
<evidence type="ECO:0000313" key="3">
    <source>
        <dbReference type="EMBL" id="NMW93455.1"/>
    </source>
</evidence>
<comment type="caution">
    <text evidence="2">The sequence shown here is derived from an EMBL/GenBank/DDBJ whole genome shotgun (WGS) entry which is preliminary data.</text>
</comment>
<evidence type="ECO:0000313" key="7">
    <source>
        <dbReference type="Proteomes" id="UP000575397"/>
    </source>
</evidence>
<evidence type="ECO:0000313" key="6">
    <source>
        <dbReference type="Proteomes" id="UP000255284"/>
    </source>
</evidence>
<dbReference type="Proteomes" id="UP000575397">
    <property type="component" value="Unassembled WGS sequence"/>
</dbReference>
<dbReference type="InterPro" id="IPR027417">
    <property type="entry name" value="P-loop_NTPase"/>
</dbReference>
<dbReference type="EMBL" id="JABCUR010000003">
    <property type="protein sequence ID" value="NMW64771.1"/>
    <property type="molecule type" value="Genomic_DNA"/>
</dbReference>
<dbReference type="Gene3D" id="3.40.50.300">
    <property type="entry name" value="P-loop containing nucleotide triphosphate hydrolases"/>
    <property type="match status" value="1"/>
</dbReference>
<dbReference type="GeneID" id="61167612"/>
<dbReference type="PANTHER" id="PTHR40396">
    <property type="entry name" value="ATPASE-LIKE PROTEIN"/>
    <property type="match status" value="1"/>
</dbReference>
<dbReference type="Proteomes" id="UP000578252">
    <property type="component" value="Unassembled WGS sequence"/>
</dbReference>
<evidence type="ECO:0000313" key="8">
    <source>
        <dbReference type="Proteomes" id="UP000578252"/>
    </source>
</evidence>
<dbReference type="Pfam" id="PF13304">
    <property type="entry name" value="AAA_21"/>
    <property type="match status" value="1"/>
</dbReference>
<dbReference type="InterPro" id="IPR003959">
    <property type="entry name" value="ATPase_AAA_core"/>
</dbReference>
<evidence type="ECO:0000259" key="1">
    <source>
        <dbReference type="Pfam" id="PF13304"/>
    </source>
</evidence>